<dbReference type="EMBL" id="LAZR01036982">
    <property type="protein sequence ID" value="KKL23421.1"/>
    <property type="molecule type" value="Genomic_DNA"/>
</dbReference>
<dbReference type="PROSITE" id="PS50110">
    <property type="entry name" value="RESPONSE_REGULATORY"/>
    <property type="match status" value="1"/>
</dbReference>
<dbReference type="Gene3D" id="3.40.50.2300">
    <property type="match status" value="1"/>
</dbReference>
<sequence>MGYLDDRKETRYECKEHEIIVNDSMLTYCGDISKSGIFLMTMDDLESGKEISLYVPSHDLVIKALVMHVQKGVGAGVKFAPKTDDETARIGTILENILYSPDTVQFKLQVLVADGNKKFRSEVKILLAKEGFSVTEAADGLEVIKKLNAYPCNALILNDELKKLRILDLIKTIKDAPGYHMKPIIVYTRKDRSPIKNWVKQTDIRTFLESEQATPEFILNELKTLFWD</sequence>
<gene>
    <name evidence="3" type="ORF">LCGC14_2425550</name>
</gene>
<comment type="caution">
    <text evidence="3">The sequence shown here is derived from an EMBL/GenBank/DDBJ whole genome shotgun (WGS) entry which is preliminary data.</text>
</comment>
<dbReference type="Pfam" id="PF07238">
    <property type="entry name" value="PilZ"/>
    <property type="match status" value="1"/>
</dbReference>
<dbReference type="InterPro" id="IPR050595">
    <property type="entry name" value="Bact_response_regulator"/>
</dbReference>
<accession>A0A0F9E0I7</accession>
<feature type="domain" description="Response regulatory" evidence="2">
    <location>
        <begin position="109"/>
        <end position="225"/>
    </location>
</feature>
<reference evidence="3" key="1">
    <citation type="journal article" date="2015" name="Nature">
        <title>Complex archaea that bridge the gap between prokaryotes and eukaryotes.</title>
        <authorList>
            <person name="Spang A."/>
            <person name="Saw J.H."/>
            <person name="Jorgensen S.L."/>
            <person name="Zaremba-Niedzwiedzka K."/>
            <person name="Martijn J."/>
            <person name="Lind A.E."/>
            <person name="van Eijk R."/>
            <person name="Schleper C."/>
            <person name="Guy L."/>
            <person name="Ettema T.J."/>
        </authorList>
    </citation>
    <scope>NUCLEOTIDE SEQUENCE</scope>
</reference>
<dbReference type="GO" id="GO:0035438">
    <property type="term" value="F:cyclic-di-GMP binding"/>
    <property type="evidence" value="ECO:0007669"/>
    <property type="project" value="InterPro"/>
</dbReference>
<protein>
    <recommendedName>
        <fullName evidence="2">Response regulatory domain-containing protein</fullName>
    </recommendedName>
</protein>
<organism evidence="3">
    <name type="scientific">marine sediment metagenome</name>
    <dbReference type="NCBI Taxonomy" id="412755"/>
    <lineage>
        <taxon>unclassified sequences</taxon>
        <taxon>metagenomes</taxon>
        <taxon>ecological metagenomes</taxon>
    </lineage>
</organism>
<name>A0A0F9E0I7_9ZZZZ</name>
<dbReference type="InterPro" id="IPR009875">
    <property type="entry name" value="PilZ_domain"/>
</dbReference>
<dbReference type="PANTHER" id="PTHR44591:SF3">
    <property type="entry name" value="RESPONSE REGULATORY DOMAIN-CONTAINING PROTEIN"/>
    <property type="match status" value="1"/>
</dbReference>
<evidence type="ECO:0000259" key="2">
    <source>
        <dbReference type="PROSITE" id="PS50110"/>
    </source>
</evidence>
<evidence type="ECO:0000256" key="1">
    <source>
        <dbReference type="ARBA" id="ARBA00022553"/>
    </source>
</evidence>
<dbReference type="GO" id="GO:0000160">
    <property type="term" value="P:phosphorelay signal transduction system"/>
    <property type="evidence" value="ECO:0007669"/>
    <property type="project" value="InterPro"/>
</dbReference>
<keyword evidence="1" id="KW-0597">Phosphoprotein</keyword>
<dbReference type="AlphaFoldDB" id="A0A0F9E0I7"/>
<dbReference type="SUPFAM" id="SSF52172">
    <property type="entry name" value="CheY-like"/>
    <property type="match status" value="1"/>
</dbReference>
<dbReference type="Pfam" id="PF00072">
    <property type="entry name" value="Response_reg"/>
    <property type="match status" value="1"/>
</dbReference>
<dbReference type="InterPro" id="IPR001789">
    <property type="entry name" value="Sig_transdc_resp-reg_receiver"/>
</dbReference>
<dbReference type="SUPFAM" id="SSF141371">
    <property type="entry name" value="PilZ domain-like"/>
    <property type="match status" value="1"/>
</dbReference>
<proteinExistence type="predicted"/>
<evidence type="ECO:0000313" key="3">
    <source>
        <dbReference type="EMBL" id="KKL23421.1"/>
    </source>
</evidence>
<dbReference type="PANTHER" id="PTHR44591">
    <property type="entry name" value="STRESS RESPONSE REGULATOR PROTEIN 1"/>
    <property type="match status" value="1"/>
</dbReference>
<dbReference type="InterPro" id="IPR011006">
    <property type="entry name" value="CheY-like_superfamily"/>
</dbReference>